<dbReference type="RefSeq" id="WP_120947481.1">
    <property type="nucleotide sequence ID" value="NZ_QXQS01000001.1"/>
</dbReference>
<dbReference type="AlphaFoldDB" id="A0A553UR35"/>
<evidence type="ECO:0000313" key="6">
    <source>
        <dbReference type="EMBL" id="TSA82615.1"/>
    </source>
</evidence>
<keyword evidence="7" id="KW-1185">Reference proteome</keyword>
<organism evidence="6 7">
    <name type="scientific">Helicobacter mehlei</name>
    <dbReference type="NCBI Taxonomy" id="2316080"/>
    <lineage>
        <taxon>Bacteria</taxon>
        <taxon>Pseudomonadati</taxon>
        <taxon>Campylobacterota</taxon>
        <taxon>Epsilonproteobacteria</taxon>
        <taxon>Campylobacterales</taxon>
        <taxon>Helicobacteraceae</taxon>
        <taxon>Helicobacter</taxon>
    </lineage>
</organism>
<dbReference type="Pfam" id="PF08352">
    <property type="entry name" value="oligo_HPY"/>
    <property type="match status" value="1"/>
</dbReference>
<dbReference type="InterPro" id="IPR013563">
    <property type="entry name" value="Oligopep_ABC_C"/>
</dbReference>
<keyword evidence="3" id="KW-0547">Nucleotide-binding</keyword>
<keyword evidence="4 6" id="KW-0067">ATP-binding</keyword>
<evidence type="ECO:0000313" key="7">
    <source>
        <dbReference type="Proteomes" id="UP000319322"/>
    </source>
</evidence>
<dbReference type="GO" id="GO:0005524">
    <property type="term" value="F:ATP binding"/>
    <property type="evidence" value="ECO:0007669"/>
    <property type="project" value="UniProtKB-KW"/>
</dbReference>
<dbReference type="CDD" id="cd03257">
    <property type="entry name" value="ABC_NikE_OppD_transporters"/>
    <property type="match status" value="1"/>
</dbReference>
<dbReference type="PANTHER" id="PTHR43776:SF7">
    <property type="entry name" value="D,D-DIPEPTIDE TRANSPORT ATP-BINDING PROTEIN DDPF-RELATED"/>
    <property type="match status" value="1"/>
</dbReference>
<dbReference type="InterPro" id="IPR050319">
    <property type="entry name" value="ABC_transp_ATP-bind"/>
</dbReference>
<dbReference type="GO" id="GO:0055085">
    <property type="term" value="P:transmembrane transport"/>
    <property type="evidence" value="ECO:0007669"/>
    <property type="project" value="UniProtKB-ARBA"/>
</dbReference>
<protein>
    <submittedName>
        <fullName evidence="6">ATP-binding cassette domain-containing protein</fullName>
    </submittedName>
</protein>
<dbReference type="PROSITE" id="PS00211">
    <property type="entry name" value="ABC_TRANSPORTER_1"/>
    <property type="match status" value="1"/>
</dbReference>
<dbReference type="PANTHER" id="PTHR43776">
    <property type="entry name" value="TRANSPORT ATP-BINDING PROTEIN"/>
    <property type="match status" value="1"/>
</dbReference>
<gene>
    <name evidence="6" type="ORF">FNE76_05505</name>
</gene>
<dbReference type="SUPFAM" id="SSF52540">
    <property type="entry name" value="P-loop containing nucleoside triphosphate hydrolases"/>
    <property type="match status" value="1"/>
</dbReference>
<dbReference type="PROSITE" id="PS50893">
    <property type="entry name" value="ABC_TRANSPORTER_2"/>
    <property type="match status" value="1"/>
</dbReference>
<evidence type="ECO:0000259" key="5">
    <source>
        <dbReference type="PROSITE" id="PS50893"/>
    </source>
</evidence>
<keyword evidence="2" id="KW-0813">Transport</keyword>
<reference evidence="6" key="2">
    <citation type="submission" date="2019-07" db="EMBL/GenBank/DDBJ databases">
        <authorList>
            <person name="Papic B."/>
        </authorList>
    </citation>
    <scope>NUCLEOTIDE SEQUENCE [LARGE SCALE GENOMIC DNA]</scope>
    <source>
        <strain evidence="6">L8b</strain>
    </source>
</reference>
<dbReference type="InterPro" id="IPR003439">
    <property type="entry name" value="ABC_transporter-like_ATP-bd"/>
</dbReference>
<reference evidence="6" key="1">
    <citation type="submission" date="2019-07" db="EMBL/GenBank/DDBJ databases">
        <title>Helicobacter labacensis sp. nov., Helicobacter mehlei sp. nov. and Helicobacter vulpis sp. nov., isolated from gastric mucosa of red fox (Vulpis vulpis).</title>
        <authorList>
            <person name="Kusar D."/>
            <person name="Gruntar I."/>
            <person name="Pate M."/>
            <person name="Zajc U."/>
            <person name="Ocepek M."/>
        </authorList>
    </citation>
    <scope>NUCLEOTIDE SEQUENCE [LARGE SCALE GENOMIC DNA]</scope>
    <source>
        <strain evidence="6">L8b</strain>
    </source>
</reference>
<proteinExistence type="inferred from homology"/>
<dbReference type="EMBL" id="VKGC01000013">
    <property type="protein sequence ID" value="TSA82615.1"/>
    <property type="molecule type" value="Genomic_DNA"/>
</dbReference>
<dbReference type="Pfam" id="PF00005">
    <property type="entry name" value="ABC_tran"/>
    <property type="match status" value="1"/>
</dbReference>
<dbReference type="GO" id="GO:0016887">
    <property type="term" value="F:ATP hydrolysis activity"/>
    <property type="evidence" value="ECO:0007669"/>
    <property type="project" value="InterPro"/>
</dbReference>
<dbReference type="Gene3D" id="3.40.50.300">
    <property type="entry name" value="P-loop containing nucleotide triphosphate hydrolases"/>
    <property type="match status" value="1"/>
</dbReference>
<dbReference type="FunFam" id="3.40.50.300:FF:000016">
    <property type="entry name" value="Oligopeptide ABC transporter ATP-binding component"/>
    <property type="match status" value="1"/>
</dbReference>
<name>A0A553UR35_9HELI</name>
<feature type="domain" description="ABC transporter" evidence="5">
    <location>
        <begin position="3"/>
        <end position="252"/>
    </location>
</feature>
<evidence type="ECO:0000256" key="2">
    <source>
        <dbReference type="ARBA" id="ARBA00022448"/>
    </source>
</evidence>
<sequence length="266" mass="30191">MILRVNDLHKTYRISQGLFKPPKLIHAVKNITFKVHPGEILSVVGESGCGKSTTAKLLMGIESPSGGEILFNEKSLAQFSKADWQEYRKHVQMIFQDPYSSLNPRWQVGDIIAEPLLLNSNLSRQERREKVLEMMDFVGLKSEWISRYPHQFSGGQRQRIGIARALIIRPKVVICDEPVSALDVSIQAQVLNLLLDLQQEMGLTYIFISHDLGVVEHISDRILVMYQGEIVERGDVDSVLSAPKDPYTKKLLDAVPHLEKSMRRFS</sequence>
<evidence type="ECO:0000256" key="1">
    <source>
        <dbReference type="ARBA" id="ARBA00005417"/>
    </source>
</evidence>
<evidence type="ECO:0000256" key="3">
    <source>
        <dbReference type="ARBA" id="ARBA00022741"/>
    </source>
</evidence>
<dbReference type="InterPro" id="IPR027417">
    <property type="entry name" value="P-loop_NTPase"/>
</dbReference>
<dbReference type="InterPro" id="IPR003593">
    <property type="entry name" value="AAA+_ATPase"/>
</dbReference>
<dbReference type="Proteomes" id="UP000319322">
    <property type="component" value="Unassembled WGS sequence"/>
</dbReference>
<dbReference type="GO" id="GO:0015833">
    <property type="term" value="P:peptide transport"/>
    <property type="evidence" value="ECO:0007669"/>
    <property type="project" value="InterPro"/>
</dbReference>
<evidence type="ECO:0000256" key="4">
    <source>
        <dbReference type="ARBA" id="ARBA00022840"/>
    </source>
</evidence>
<dbReference type="InterPro" id="IPR017871">
    <property type="entry name" value="ABC_transporter-like_CS"/>
</dbReference>
<accession>A0A553UR35</accession>
<comment type="caution">
    <text evidence="6">The sequence shown here is derived from an EMBL/GenBank/DDBJ whole genome shotgun (WGS) entry which is preliminary data.</text>
</comment>
<comment type="similarity">
    <text evidence="1">Belongs to the ABC transporter superfamily.</text>
</comment>
<dbReference type="SMART" id="SM00382">
    <property type="entry name" value="AAA"/>
    <property type="match status" value="1"/>
</dbReference>